<reference evidence="1 2" key="1">
    <citation type="submission" date="2017-12" db="EMBL/GenBank/DDBJ databases">
        <title>Integrating genomic resources of turbot (Scophthalmus maximus) in depth evaluation of genetic and physical mapping variation across individuals.</title>
        <authorList>
            <person name="Martinez P."/>
        </authorList>
    </citation>
    <scope>NUCLEOTIDE SEQUENCE [LARGE SCALE GENOMIC DNA]</scope>
</reference>
<dbReference type="AlphaFoldDB" id="A0A2U9CR58"/>
<evidence type="ECO:0000313" key="2">
    <source>
        <dbReference type="Proteomes" id="UP000246464"/>
    </source>
</evidence>
<protein>
    <submittedName>
        <fullName evidence="1">Uncharacterized protein</fullName>
    </submittedName>
</protein>
<dbReference type="EMBL" id="CP026260">
    <property type="protein sequence ID" value="AWP17152.1"/>
    <property type="molecule type" value="Genomic_DNA"/>
</dbReference>
<organism evidence="1 2">
    <name type="scientific">Scophthalmus maximus</name>
    <name type="common">Turbot</name>
    <name type="synonym">Psetta maxima</name>
    <dbReference type="NCBI Taxonomy" id="52904"/>
    <lineage>
        <taxon>Eukaryota</taxon>
        <taxon>Metazoa</taxon>
        <taxon>Chordata</taxon>
        <taxon>Craniata</taxon>
        <taxon>Vertebrata</taxon>
        <taxon>Euteleostomi</taxon>
        <taxon>Actinopterygii</taxon>
        <taxon>Neopterygii</taxon>
        <taxon>Teleostei</taxon>
        <taxon>Neoteleostei</taxon>
        <taxon>Acanthomorphata</taxon>
        <taxon>Carangaria</taxon>
        <taxon>Pleuronectiformes</taxon>
        <taxon>Pleuronectoidei</taxon>
        <taxon>Scophthalmidae</taxon>
        <taxon>Scophthalmus</taxon>
    </lineage>
</organism>
<sequence>MDYNKRSGFISMFQCVLPRCDIRCKCFKRNCNLHDDLRHFLYFYFGLNRLRSCMAHHVKYRCHIELWEAIVYHIGSSSVPYAKGDRKGRVRSKCQIGLGSFLNLDVTRTYLISSHGIVERKDNLTSPEALKHLSYAFRESEQRLSWLLIKYFWVISRFLGNFLSQFDNSTSPTVYLHPQPLGKTRPLLEFGQDCMAALPSVVSVTPAQRGGITEPSSTA</sequence>
<keyword evidence="2" id="KW-1185">Reference proteome</keyword>
<accession>A0A2U9CR58</accession>
<proteinExistence type="predicted"/>
<feature type="non-terminal residue" evidence="1">
    <location>
        <position position="219"/>
    </location>
</feature>
<evidence type="ECO:0000313" key="1">
    <source>
        <dbReference type="EMBL" id="AWP17152.1"/>
    </source>
</evidence>
<gene>
    <name evidence="1" type="ORF">SMAX5B_016709</name>
</gene>
<name>A0A2U9CR58_SCOMX</name>
<dbReference type="Proteomes" id="UP000246464">
    <property type="component" value="Chromosome 18"/>
</dbReference>